<dbReference type="Pfam" id="PF13181">
    <property type="entry name" value="TPR_8"/>
    <property type="match status" value="3"/>
</dbReference>
<sequence length="667" mass="76298">MSTPNKAIELQLQVKQNAEELQDFMRELESWEKDIKEVDSELRKQSGVPEENLPPIRNKAFKKKKKSKNKVPSKITSEENKKNKIKSYDYEAWGKLDVDKILEELDKEDSTHDSVSPESDSEEDGIRIDAEKALAEKEKGNNYFKQGNFDEAIKCYTRGMHSDPYNPVLPTNRASAFYRMKKFSVAESDCNLALALDKNYIKAYARRGAARFALKNLQGAKEDYQKVLELDANNLEAKNELRKIDQALSSKESSEQKEFEDAVRTGMTDEEKQHIESQQLKQKAIAEKDLGNGYFKEGKYEAAIECYTRGIAADGTNALLPANRAMAYLKIEKYKEAEDDCTQALLLDASYSKAFARRGAARVALGKLKEAIQDFEAVLKLEPGNKQAINELTRIRNELSEKEQRTQQEYPAVLIKETEIKNIVKLIDNPLQIKSTKPLQRIDIEEIDDDTSDDDLPSTTLVNNWRNSVSVETTETLDQDDLLTTVDIPKAKHLKIEEISDTSPLQLPVNVKGISSTLHPSFPTRKQREKEIRMSFMSPSSVPPIPANSFQLESDFRKLKDCPENMYLYLKQIEPSLYAKLFQKSLDPDLFNQILKILHDFYIEKEEPSLILEILQRLSELKRFDMAVMFMSGSEKKITQVLFNHVNHMGLKDASVEELEKKYGIFS</sequence>
<dbReference type="SMART" id="SM00028">
    <property type="entry name" value="TPR"/>
    <property type="match status" value="6"/>
</dbReference>
<feature type="domain" description="RNA-polymerase II-associated protein 3-like C-terminal" evidence="7">
    <location>
        <begin position="546"/>
        <end position="636"/>
    </location>
</feature>
<feature type="repeat" description="TPR" evidence="5">
    <location>
        <begin position="284"/>
        <end position="317"/>
    </location>
</feature>
<evidence type="ECO:0000313" key="8">
    <source>
        <dbReference type="EMBL" id="NWT12106.1"/>
    </source>
</evidence>
<dbReference type="InterPro" id="IPR019734">
    <property type="entry name" value="TPR_rpt"/>
</dbReference>
<feature type="region of interest" description="Disordered" evidence="6">
    <location>
        <begin position="107"/>
        <end position="126"/>
    </location>
</feature>
<dbReference type="Pfam" id="PF13877">
    <property type="entry name" value="RPAP3_C"/>
    <property type="match status" value="1"/>
</dbReference>
<evidence type="ECO:0000256" key="6">
    <source>
        <dbReference type="SAM" id="MobiDB-lite"/>
    </source>
</evidence>
<protein>
    <recommendedName>
        <fullName evidence="4">RNA polymerase II-associated protein 3</fullName>
    </recommendedName>
</protein>
<dbReference type="FunFam" id="1.25.40.10:FF:000057">
    <property type="entry name" value="RNA polymerase II associated protein 3"/>
    <property type="match status" value="1"/>
</dbReference>
<dbReference type="Gene3D" id="1.25.40.10">
    <property type="entry name" value="Tetratricopeptide repeat domain"/>
    <property type="match status" value="2"/>
</dbReference>
<dbReference type="Pfam" id="PF13432">
    <property type="entry name" value="TPR_16"/>
    <property type="match status" value="1"/>
</dbReference>
<name>A0A7K5L0R9_VIRAL</name>
<dbReference type="InterPro" id="IPR051966">
    <property type="entry name" value="RPAP3"/>
</dbReference>
<dbReference type="GO" id="GO:0101031">
    <property type="term" value="C:protein folding chaperone complex"/>
    <property type="evidence" value="ECO:0007669"/>
    <property type="project" value="TreeGrafter"/>
</dbReference>
<organism evidence="8 9">
    <name type="scientific">Vireo altiloquus</name>
    <name type="common">Black-whiskered vireo</name>
    <name type="synonym">Muscicapa altiloqua</name>
    <dbReference type="NCBI Taxonomy" id="34956"/>
    <lineage>
        <taxon>Eukaryota</taxon>
        <taxon>Metazoa</taxon>
        <taxon>Chordata</taxon>
        <taxon>Craniata</taxon>
        <taxon>Vertebrata</taxon>
        <taxon>Euteleostomi</taxon>
        <taxon>Archelosauria</taxon>
        <taxon>Archosauria</taxon>
        <taxon>Dinosauria</taxon>
        <taxon>Saurischia</taxon>
        <taxon>Theropoda</taxon>
        <taxon>Coelurosauria</taxon>
        <taxon>Aves</taxon>
        <taxon>Neognathae</taxon>
        <taxon>Neoaves</taxon>
        <taxon>Telluraves</taxon>
        <taxon>Australaves</taxon>
        <taxon>Passeriformes</taxon>
        <taxon>Corvoidea</taxon>
        <taxon>Vireonidae</taxon>
        <taxon>Vireoninae</taxon>
        <taxon>Vireo</taxon>
    </lineage>
</organism>
<dbReference type="AlphaFoldDB" id="A0A7K5L0R9"/>
<feature type="repeat" description="TPR" evidence="5">
    <location>
        <begin position="352"/>
        <end position="385"/>
    </location>
</feature>
<dbReference type="PANTHER" id="PTHR46423:SF1">
    <property type="entry name" value="RNA POLYMERASE II-ASSOCIATED PROTEIN 3"/>
    <property type="match status" value="1"/>
</dbReference>
<evidence type="ECO:0000256" key="4">
    <source>
        <dbReference type="ARBA" id="ARBA00040133"/>
    </source>
</evidence>
<comment type="caution">
    <text evidence="8">The sequence shown here is derived from an EMBL/GenBank/DDBJ whole genome shotgun (WGS) entry which is preliminary data.</text>
</comment>
<evidence type="ECO:0000256" key="3">
    <source>
        <dbReference type="ARBA" id="ARBA00038275"/>
    </source>
</evidence>
<keyword evidence="2 5" id="KW-0802">TPR repeat</keyword>
<dbReference type="EMBL" id="VZRF01005461">
    <property type="protein sequence ID" value="NWT12106.1"/>
    <property type="molecule type" value="Genomic_DNA"/>
</dbReference>
<evidence type="ECO:0000256" key="5">
    <source>
        <dbReference type="PROSITE-ProRule" id="PRU00339"/>
    </source>
</evidence>
<keyword evidence="1" id="KW-0677">Repeat</keyword>
<dbReference type="InterPro" id="IPR011990">
    <property type="entry name" value="TPR-like_helical_dom_sf"/>
</dbReference>
<keyword evidence="9" id="KW-1185">Reference proteome</keyword>
<evidence type="ECO:0000256" key="1">
    <source>
        <dbReference type="ARBA" id="ARBA00022737"/>
    </source>
</evidence>
<feature type="repeat" description="TPR" evidence="5">
    <location>
        <begin position="133"/>
        <end position="166"/>
    </location>
</feature>
<proteinExistence type="inferred from homology"/>
<feature type="non-terminal residue" evidence="8">
    <location>
        <position position="1"/>
    </location>
</feature>
<dbReference type="SUPFAM" id="SSF48452">
    <property type="entry name" value="TPR-like"/>
    <property type="match status" value="2"/>
</dbReference>
<feature type="repeat" description="TPR" evidence="5">
    <location>
        <begin position="201"/>
        <end position="234"/>
    </location>
</feature>
<evidence type="ECO:0000313" key="9">
    <source>
        <dbReference type="Proteomes" id="UP000589495"/>
    </source>
</evidence>
<comment type="similarity">
    <text evidence="3">Belongs to the RPAP3 family.</text>
</comment>
<evidence type="ECO:0000256" key="2">
    <source>
        <dbReference type="ARBA" id="ARBA00022803"/>
    </source>
</evidence>
<dbReference type="PANTHER" id="PTHR46423">
    <property type="entry name" value="RNA POLYMERASE II-ASSOCIATED PROTEIN 3"/>
    <property type="match status" value="1"/>
</dbReference>
<dbReference type="Proteomes" id="UP000589495">
    <property type="component" value="Unassembled WGS sequence"/>
</dbReference>
<feature type="compositionally biased region" description="Basic residues" evidence="6">
    <location>
        <begin position="59"/>
        <end position="71"/>
    </location>
</feature>
<dbReference type="InterPro" id="IPR025986">
    <property type="entry name" value="RPAP3-like_C"/>
</dbReference>
<feature type="non-terminal residue" evidence="8">
    <location>
        <position position="667"/>
    </location>
</feature>
<evidence type="ECO:0000259" key="7">
    <source>
        <dbReference type="Pfam" id="PF13877"/>
    </source>
</evidence>
<accession>A0A7K5L0R9</accession>
<reference evidence="8 9" key="1">
    <citation type="submission" date="2019-09" db="EMBL/GenBank/DDBJ databases">
        <title>Bird 10,000 Genomes (B10K) Project - Family phase.</title>
        <authorList>
            <person name="Zhang G."/>
        </authorList>
    </citation>
    <scope>NUCLEOTIDE SEQUENCE [LARGE SCALE GENOMIC DNA]</scope>
    <source>
        <strain evidence="8">B10K-DU-001-22</strain>
        <tissue evidence="8">Muscle</tissue>
    </source>
</reference>
<dbReference type="PROSITE" id="PS50005">
    <property type="entry name" value="TPR"/>
    <property type="match status" value="4"/>
</dbReference>
<gene>
    <name evidence="8" type="primary">Rpap3</name>
    <name evidence="8" type="ORF">VIRALT_R10508</name>
</gene>
<feature type="region of interest" description="Disordered" evidence="6">
    <location>
        <begin position="38"/>
        <end position="81"/>
    </location>
</feature>